<organism evidence="6 7">
    <name type="scientific">Treponema denticola</name>
    <dbReference type="NCBI Taxonomy" id="158"/>
    <lineage>
        <taxon>Bacteria</taxon>
        <taxon>Pseudomonadati</taxon>
        <taxon>Spirochaetota</taxon>
        <taxon>Spirochaetia</taxon>
        <taxon>Spirochaetales</taxon>
        <taxon>Treponemataceae</taxon>
        <taxon>Treponema</taxon>
    </lineage>
</organism>
<gene>
    <name evidence="6" type="ORF">E4N86_08530</name>
</gene>
<feature type="transmembrane region" description="Helical" evidence="5">
    <location>
        <begin position="12"/>
        <end position="34"/>
    </location>
</feature>
<dbReference type="Proteomes" id="UP001056981">
    <property type="component" value="Chromosome"/>
</dbReference>
<name>A0A9Q9EXU0_TREDN</name>
<dbReference type="Pfam" id="PF04191">
    <property type="entry name" value="PEMT"/>
    <property type="match status" value="1"/>
</dbReference>
<protein>
    <submittedName>
        <fullName evidence="6">Isoprenylcysteine carboxylmethyltransferase family protein</fullName>
    </submittedName>
</protein>
<evidence type="ECO:0000256" key="3">
    <source>
        <dbReference type="ARBA" id="ARBA00022989"/>
    </source>
</evidence>
<comment type="subcellular location">
    <subcellularLocation>
        <location evidence="1">Endomembrane system</location>
        <topology evidence="1">Multi-pass membrane protein</topology>
    </subcellularLocation>
</comment>
<feature type="transmembrane region" description="Helical" evidence="5">
    <location>
        <begin position="46"/>
        <end position="69"/>
    </location>
</feature>
<dbReference type="RefSeq" id="WP_253717855.1">
    <property type="nucleotide sequence ID" value="NZ_CP051522.1"/>
</dbReference>
<dbReference type="GO" id="GO:0012505">
    <property type="term" value="C:endomembrane system"/>
    <property type="evidence" value="ECO:0007669"/>
    <property type="project" value="UniProtKB-SubCell"/>
</dbReference>
<dbReference type="EMBL" id="CP051635">
    <property type="protein sequence ID" value="UTD00737.1"/>
    <property type="molecule type" value="Genomic_DNA"/>
</dbReference>
<dbReference type="PANTHER" id="PTHR12714">
    <property type="entry name" value="PROTEIN-S ISOPRENYLCYSTEINE O-METHYLTRANSFERASE"/>
    <property type="match status" value="1"/>
</dbReference>
<evidence type="ECO:0000256" key="5">
    <source>
        <dbReference type="SAM" id="Phobius"/>
    </source>
</evidence>
<evidence type="ECO:0000313" key="7">
    <source>
        <dbReference type="Proteomes" id="UP001056981"/>
    </source>
</evidence>
<dbReference type="GO" id="GO:0004671">
    <property type="term" value="F:protein C-terminal S-isoprenylcysteine carboxyl O-methyltransferase activity"/>
    <property type="evidence" value="ECO:0007669"/>
    <property type="project" value="TreeGrafter"/>
</dbReference>
<evidence type="ECO:0000313" key="6">
    <source>
        <dbReference type="EMBL" id="UTD00737.1"/>
    </source>
</evidence>
<evidence type="ECO:0000256" key="1">
    <source>
        <dbReference type="ARBA" id="ARBA00004127"/>
    </source>
</evidence>
<accession>A0A9Q9EXU0</accession>
<dbReference type="Gene3D" id="1.20.120.1630">
    <property type="match status" value="1"/>
</dbReference>
<evidence type="ECO:0000256" key="4">
    <source>
        <dbReference type="ARBA" id="ARBA00023136"/>
    </source>
</evidence>
<dbReference type="AlphaFoldDB" id="A0A9Q9EXU0"/>
<dbReference type="PANTHER" id="PTHR12714:SF26">
    <property type="entry name" value="ISOPRENYLCYSTEINE CARBOXYLMETHYLTRANSFERASE FAMILY PROTEIN"/>
    <property type="match status" value="1"/>
</dbReference>
<keyword evidence="2 5" id="KW-0812">Transmembrane</keyword>
<dbReference type="InterPro" id="IPR007318">
    <property type="entry name" value="Phopholipid_MeTrfase"/>
</dbReference>
<evidence type="ECO:0000256" key="2">
    <source>
        <dbReference type="ARBA" id="ARBA00022692"/>
    </source>
</evidence>
<reference evidence="6" key="1">
    <citation type="submission" date="2020-04" db="EMBL/GenBank/DDBJ databases">
        <title>Comparative genomics of oral phylogroup-2 Treponema strains.</title>
        <authorList>
            <person name="Zeng H."/>
            <person name="Chan Y.K."/>
            <person name="Watt R.M."/>
        </authorList>
    </citation>
    <scope>NUCLEOTIDE SEQUENCE</scope>
    <source>
        <strain evidence="6">OMZ 905</strain>
    </source>
</reference>
<feature type="transmembrane region" description="Helical" evidence="5">
    <location>
        <begin position="94"/>
        <end position="116"/>
    </location>
</feature>
<proteinExistence type="predicted"/>
<keyword evidence="3 5" id="KW-1133">Transmembrane helix</keyword>
<keyword evidence="4 5" id="KW-0472">Membrane</keyword>
<sequence>MSEQKNHLPLIGVGPIYVGPTIAVTVASIILTKLKIIPPTVSGFDLIFRIAGIMLIATGIYLWCSAVFISRIDSKIKTNTLVTDGIYAHVRNPIYSACLFACSGALLLACNLYLIILPPVYWLYLTIFIKLTEEKWLLNLYGKDFEDYCKRANRCIPSIWKRKN</sequence>